<comment type="similarity">
    <text evidence="1 7">Belongs to the Lgt family.</text>
</comment>
<evidence type="ECO:0000256" key="1">
    <source>
        <dbReference type="ARBA" id="ARBA00007150"/>
    </source>
</evidence>
<evidence type="ECO:0000256" key="7">
    <source>
        <dbReference type="HAMAP-Rule" id="MF_01147"/>
    </source>
</evidence>
<dbReference type="EMBL" id="RBII01000001">
    <property type="protein sequence ID" value="RKQ71239.1"/>
    <property type="molecule type" value="Genomic_DNA"/>
</dbReference>
<feature type="transmembrane region" description="Helical" evidence="7">
    <location>
        <begin position="30"/>
        <end position="48"/>
    </location>
</feature>
<feature type="transmembrane region" description="Helical" evidence="7">
    <location>
        <begin position="261"/>
        <end position="280"/>
    </location>
</feature>
<dbReference type="InterPro" id="IPR001640">
    <property type="entry name" value="Lgt"/>
</dbReference>
<organism evidence="8 9">
    <name type="scientific">Litorimonas taeanensis</name>
    <dbReference type="NCBI Taxonomy" id="568099"/>
    <lineage>
        <taxon>Bacteria</taxon>
        <taxon>Pseudomonadati</taxon>
        <taxon>Pseudomonadota</taxon>
        <taxon>Alphaproteobacteria</taxon>
        <taxon>Maricaulales</taxon>
        <taxon>Robiginitomaculaceae</taxon>
    </lineage>
</organism>
<dbReference type="GO" id="GO:0008961">
    <property type="term" value="F:phosphatidylglycerol-prolipoprotein diacylglyceryl transferase activity"/>
    <property type="evidence" value="ECO:0007669"/>
    <property type="project" value="UniProtKB-UniRule"/>
</dbReference>
<dbReference type="Proteomes" id="UP000282211">
    <property type="component" value="Unassembled WGS sequence"/>
</dbReference>
<comment type="subcellular location">
    <subcellularLocation>
        <location evidence="7">Cell membrane</location>
        <topology evidence="7">Multi-pass membrane protein</topology>
    </subcellularLocation>
</comment>
<evidence type="ECO:0000256" key="5">
    <source>
        <dbReference type="ARBA" id="ARBA00022989"/>
    </source>
</evidence>
<sequence>MILALMSDINAIVFPTWLKDEAFGFGPISVKWYGLAYLVGIFGAYYYASRIAARKDVWLSGQVTRLPELIPNKVMLQDLMFYCLLGIIIGGRLGYILFYSTSTIWTDPVEIFKIWTGGMSFHGGFLGVCAGVYYMHWRHKLGLMRIADLTAIGAPIGLGLVRLTNFINQELYGRVTDVPWAFIFKTAPDSQPRHPSQLYESFLEGLVIWLILRILCTKFKALTRPGVCAGTFIMLYGIFRFSVEFVREPDNIPQFEPLTRGMVYSLPMIFVGLAIIIWAARRTPVSPKYPVAPK</sequence>
<keyword evidence="6 7" id="KW-0472">Membrane</keyword>
<comment type="catalytic activity">
    <reaction evidence="7">
        <text>L-cysteinyl-[prolipoprotein] + a 1,2-diacyl-sn-glycero-3-phospho-(1'-sn-glycerol) = an S-1,2-diacyl-sn-glyceryl-L-cysteinyl-[prolipoprotein] + sn-glycerol 1-phosphate + H(+)</text>
        <dbReference type="Rhea" id="RHEA:56712"/>
        <dbReference type="Rhea" id="RHEA-COMP:14679"/>
        <dbReference type="Rhea" id="RHEA-COMP:14680"/>
        <dbReference type="ChEBI" id="CHEBI:15378"/>
        <dbReference type="ChEBI" id="CHEBI:29950"/>
        <dbReference type="ChEBI" id="CHEBI:57685"/>
        <dbReference type="ChEBI" id="CHEBI:64716"/>
        <dbReference type="ChEBI" id="CHEBI:140658"/>
        <dbReference type="EC" id="2.5.1.145"/>
    </reaction>
</comment>
<evidence type="ECO:0000256" key="6">
    <source>
        <dbReference type="ARBA" id="ARBA00023136"/>
    </source>
</evidence>
<feature type="binding site" evidence="7">
    <location>
        <position position="162"/>
    </location>
    <ligand>
        <name>a 1,2-diacyl-sn-glycero-3-phospho-(1'-sn-glycerol)</name>
        <dbReference type="ChEBI" id="CHEBI:64716"/>
    </ligand>
</feature>
<reference evidence="8 9" key="1">
    <citation type="submission" date="2018-10" db="EMBL/GenBank/DDBJ databases">
        <title>Genomic Encyclopedia of Type Strains, Phase IV (KMG-IV): sequencing the most valuable type-strain genomes for metagenomic binning, comparative biology and taxonomic classification.</title>
        <authorList>
            <person name="Goeker M."/>
        </authorList>
    </citation>
    <scope>NUCLEOTIDE SEQUENCE [LARGE SCALE GENOMIC DNA]</scope>
    <source>
        <strain evidence="8 9">DSM 22008</strain>
    </source>
</reference>
<comment type="pathway">
    <text evidence="7">Protein modification; lipoprotein biosynthesis (diacylglyceryl transfer).</text>
</comment>
<comment type="function">
    <text evidence="7">Catalyzes the transfer of the diacylglyceryl group from phosphatidylglycerol to the sulfhydryl group of the N-terminal cysteine of a prolipoprotein, the first step in the formation of mature lipoproteins.</text>
</comment>
<dbReference type="PANTHER" id="PTHR30589">
    <property type="entry name" value="PROLIPOPROTEIN DIACYLGLYCERYL TRANSFERASE"/>
    <property type="match status" value="1"/>
</dbReference>
<protein>
    <recommendedName>
        <fullName evidence="7">Phosphatidylglycerol--prolipoprotein diacylglyceryl transferase</fullName>
        <ecNumber evidence="7">2.5.1.145</ecNumber>
    </recommendedName>
</protein>
<dbReference type="HAMAP" id="MF_01147">
    <property type="entry name" value="Lgt"/>
    <property type="match status" value="1"/>
</dbReference>
<keyword evidence="3 7" id="KW-0808">Transferase</keyword>
<keyword evidence="8" id="KW-0449">Lipoprotein</keyword>
<name>A0A420WJW6_9PROT</name>
<evidence type="ECO:0000313" key="8">
    <source>
        <dbReference type="EMBL" id="RKQ71239.1"/>
    </source>
</evidence>
<dbReference type="NCBIfam" id="TIGR00544">
    <property type="entry name" value="lgt"/>
    <property type="match status" value="1"/>
</dbReference>
<dbReference type="UniPathway" id="UPA00664"/>
<gene>
    <name evidence="7" type="primary">lgt</name>
    <name evidence="8" type="ORF">DES40_0552</name>
</gene>
<keyword evidence="5 7" id="KW-1133">Transmembrane helix</keyword>
<dbReference type="RefSeq" id="WP_233345361.1">
    <property type="nucleotide sequence ID" value="NZ_RBII01000001.1"/>
</dbReference>
<dbReference type="PANTHER" id="PTHR30589:SF0">
    <property type="entry name" value="PHOSPHATIDYLGLYCEROL--PROLIPOPROTEIN DIACYLGLYCERYL TRANSFERASE"/>
    <property type="match status" value="1"/>
</dbReference>
<evidence type="ECO:0000256" key="3">
    <source>
        <dbReference type="ARBA" id="ARBA00022679"/>
    </source>
</evidence>
<dbReference type="InParanoid" id="A0A420WJW6"/>
<dbReference type="FunCoup" id="A0A420WJW6">
    <property type="interactions" value="289"/>
</dbReference>
<evidence type="ECO:0000313" key="9">
    <source>
        <dbReference type="Proteomes" id="UP000282211"/>
    </source>
</evidence>
<keyword evidence="4 7" id="KW-0812">Transmembrane</keyword>
<evidence type="ECO:0000256" key="2">
    <source>
        <dbReference type="ARBA" id="ARBA00022475"/>
    </source>
</evidence>
<evidence type="ECO:0000256" key="4">
    <source>
        <dbReference type="ARBA" id="ARBA00022692"/>
    </source>
</evidence>
<dbReference type="EC" id="2.5.1.145" evidence="7"/>
<dbReference type="GO" id="GO:0042158">
    <property type="term" value="P:lipoprotein biosynthetic process"/>
    <property type="evidence" value="ECO:0007669"/>
    <property type="project" value="UniProtKB-UniRule"/>
</dbReference>
<feature type="transmembrane region" description="Helical" evidence="7">
    <location>
        <begin position="222"/>
        <end position="241"/>
    </location>
</feature>
<feature type="transmembrane region" description="Helical" evidence="7">
    <location>
        <begin position="79"/>
        <end position="99"/>
    </location>
</feature>
<comment type="caution">
    <text evidence="8">The sequence shown here is derived from an EMBL/GenBank/DDBJ whole genome shotgun (WGS) entry which is preliminary data.</text>
</comment>
<dbReference type="GO" id="GO:0005886">
    <property type="term" value="C:plasma membrane"/>
    <property type="evidence" value="ECO:0007669"/>
    <property type="project" value="UniProtKB-SubCell"/>
</dbReference>
<keyword evidence="9" id="KW-1185">Reference proteome</keyword>
<keyword evidence="2 7" id="KW-1003">Cell membrane</keyword>
<dbReference type="AlphaFoldDB" id="A0A420WJW6"/>
<feature type="transmembrane region" description="Helical" evidence="7">
    <location>
        <begin position="111"/>
        <end position="134"/>
    </location>
</feature>
<accession>A0A420WJW6</accession>
<proteinExistence type="inferred from homology"/>
<dbReference type="Pfam" id="PF01790">
    <property type="entry name" value="LGT"/>
    <property type="match status" value="1"/>
</dbReference>